<dbReference type="Pfam" id="PF19700">
    <property type="entry name" value="DUF6198"/>
    <property type="match status" value="1"/>
</dbReference>
<feature type="transmembrane region" description="Helical" evidence="1">
    <location>
        <begin position="7"/>
        <end position="29"/>
    </location>
</feature>
<name>A0ABR7I703_9FIRM</name>
<protein>
    <submittedName>
        <fullName evidence="2">Uncharacterized protein</fullName>
    </submittedName>
</protein>
<evidence type="ECO:0000256" key="1">
    <source>
        <dbReference type="SAM" id="Phobius"/>
    </source>
</evidence>
<organism evidence="2 3">
    <name type="scientific">Roseburia yibonii</name>
    <dbReference type="NCBI Taxonomy" id="2763063"/>
    <lineage>
        <taxon>Bacteria</taxon>
        <taxon>Bacillati</taxon>
        <taxon>Bacillota</taxon>
        <taxon>Clostridia</taxon>
        <taxon>Lachnospirales</taxon>
        <taxon>Lachnospiraceae</taxon>
        <taxon>Roseburia</taxon>
    </lineage>
</organism>
<dbReference type="RefSeq" id="WP_186981408.1">
    <property type="nucleotide sequence ID" value="NZ_JACOQH010000001.1"/>
</dbReference>
<dbReference type="Proteomes" id="UP000621540">
    <property type="component" value="Unassembled WGS sequence"/>
</dbReference>
<gene>
    <name evidence="2" type="ORF">H8Z76_01270</name>
</gene>
<evidence type="ECO:0000313" key="3">
    <source>
        <dbReference type="Proteomes" id="UP000621540"/>
    </source>
</evidence>
<evidence type="ECO:0000313" key="2">
    <source>
        <dbReference type="EMBL" id="MBC5752665.1"/>
    </source>
</evidence>
<sequence length="135" mass="14594">MKQLTRGIIYLAGLAILALGITLNTKTGLGVSPIIAVSELWGTDFGNTVLQIPLSIVFTRFMNLYVAVIPNFATDCKGTFPGTFAGRMLFLLIAVCLTGIVQTISDVSGKEVGRVIALFQHLFLKKIQEVFPYAA</sequence>
<comment type="caution">
    <text evidence="2">The sequence shown here is derived from an EMBL/GenBank/DDBJ whole genome shotgun (WGS) entry which is preliminary data.</text>
</comment>
<keyword evidence="3" id="KW-1185">Reference proteome</keyword>
<feature type="transmembrane region" description="Helical" evidence="1">
    <location>
        <begin position="84"/>
        <end position="104"/>
    </location>
</feature>
<keyword evidence="1" id="KW-0812">Transmembrane</keyword>
<reference evidence="2 3" key="1">
    <citation type="submission" date="2020-08" db="EMBL/GenBank/DDBJ databases">
        <title>Genome public.</title>
        <authorList>
            <person name="Liu C."/>
            <person name="Sun Q."/>
        </authorList>
    </citation>
    <scope>NUCLEOTIDE SEQUENCE [LARGE SCALE GENOMIC DNA]</scope>
    <source>
        <strain evidence="2 3">BX0805</strain>
    </source>
</reference>
<keyword evidence="1" id="KW-1133">Transmembrane helix</keyword>
<dbReference type="InterPro" id="IPR038750">
    <property type="entry name" value="YczE/YyaS-like"/>
</dbReference>
<feature type="transmembrane region" description="Helical" evidence="1">
    <location>
        <begin position="49"/>
        <end position="72"/>
    </location>
</feature>
<accession>A0ABR7I703</accession>
<keyword evidence="1" id="KW-0472">Membrane</keyword>
<proteinExistence type="predicted"/>
<dbReference type="EMBL" id="JACOQH010000001">
    <property type="protein sequence ID" value="MBC5752665.1"/>
    <property type="molecule type" value="Genomic_DNA"/>
</dbReference>